<evidence type="ECO:0000313" key="2">
    <source>
        <dbReference type="EMBL" id="GFJ85220.1"/>
    </source>
</evidence>
<dbReference type="AlphaFoldDB" id="A0A6V8KP92"/>
<evidence type="ECO:0000256" key="1">
    <source>
        <dbReference type="SAM" id="Phobius"/>
    </source>
</evidence>
<dbReference type="PROSITE" id="PS51318">
    <property type="entry name" value="TAT"/>
    <property type="match status" value="1"/>
</dbReference>
<evidence type="ECO:0000313" key="3">
    <source>
        <dbReference type="Proteomes" id="UP000482800"/>
    </source>
</evidence>
<reference evidence="2 3" key="1">
    <citation type="submission" date="2020-03" db="EMBL/GenBank/DDBJ databases">
        <title>Whole genome shotgun sequence of Phytohabitans houttuyneae NBRC 108639.</title>
        <authorList>
            <person name="Komaki H."/>
            <person name="Tamura T."/>
        </authorList>
    </citation>
    <scope>NUCLEOTIDE SEQUENCE [LARGE SCALE GENOMIC DNA]</scope>
    <source>
        <strain evidence="2 3">NBRC 108639</strain>
    </source>
</reference>
<gene>
    <name evidence="2" type="ORF">Phou_094000</name>
</gene>
<feature type="transmembrane region" description="Helical" evidence="1">
    <location>
        <begin position="39"/>
        <end position="61"/>
    </location>
</feature>
<accession>A0A6V8KP92</accession>
<dbReference type="RefSeq" id="WP_173070148.1">
    <property type="nucleotide sequence ID" value="NZ_BAABGO010000014.1"/>
</dbReference>
<dbReference type="EMBL" id="BLPF01000004">
    <property type="protein sequence ID" value="GFJ85220.1"/>
    <property type="molecule type" value="Genomic_DNA"/>
</dbReference>
<name>A0A6V8KP92_9ACTN</name>
<keyword evidence="3" id="KW-1185">Reference proteome</keyword>
<organism evidence="2 3">
    <name type="scientific">Phytohabitans houttuyneae</name>
    <dbReference type="NCBI Taxonomy" id="1076126"/>
    <lineage>
        <taxon>Bacteria</taxon>
        <taxon>Bacillati</taxon>
        <taxon>Actinomycetota</taxon>
        <taxon>Actinomycetes</taxon>
        <taxon>Micromonosporales</taxon>
        <taxon>Micromonosporaceae</taxon>
    </lineage>
</organism>
<keyword evidence="1" id="KW-1133">Transmembrane helix</keyword>
<reference evidence="2 3" key="2">
    <citation type="submission" date="2020-03" db="EMBL/GenBank/DDBJ databases">
        <authorList>
            <person name="Ichikawa N."/>
            <person name="Kimura A."/>
            <person name="Kitahashi Y."/>
            <person name="Uohara A."/>
        </authorList>
    </citation>
    <scope>NUCLEOTIDE SEQUENCE [LARGE SCALE GENOMIC DNA]</scope>
    <source>
        <strain evidence="2 3">NBRC 108639</strain>
    </source>
</reference>
<keyword evidence="1" id="KW-0472">Membrane</keyword>
<sequence length="287" mass="29818">MNEVKTICELALEDPAPPLRDGAAALAMARRSTARRNRLRVAGSGVAAAAVAGVLLTPAFAGMRAAPSADPAPRTETTAAGLAPAATTTTAPPSAHAAPVHGRQMEKILRAAVPSGPWKIDSFRGSGDKTVYSRKLRMEPGRQMLSAVSQIRVTADGRAGELMAVILYDGKPAPTRADLCARELAPSKVDAALPCEVITVNGVLIKVTREHDAERGEVIVAVRHLDGGELMVSSAQGVASYEPEGDLPPDAVNTRPSGRDVALTPLAEPLLTARQVAELAADPAMLP</sequence>
<dbReference type="Proteomes" id="UP000482800">
    <property type="component" value="Unassembled WGS sequence"/>
</dbReference>
<protein>
    <submittedName>
        <fullName evidence="2">Uncharacterized protein</fullName>
    </submittedName>
</protein>
<proteinExistence type="predicted"/>
<comment type="caution">
    <text evidence="2">The sequence shown here is derived from an EMBL/GenBank/DDBJ whole genome shotgun (WGS) entry which is preliminary data.</text>
</comment>
<keyword evidence="1" id="KW-0812">Transmembrane</keyword>
<dbReference type="InterPro" id="IPR006311">
    <property type="entry name" value="TAT_signal"/>
</dbReference>